<keyword evidence="3" id="KW-0645">Protease</keyword>
<protein>
    <recommendedName>
        <fullName evidence="10">Proteasome subunit beta</fullName>
    </recommendedName>
</protein>
<comment type="function">
    <text evidence="10">Component of the proteasome, a multicatalytic proteinase complex which is characterized by its ability to cleave peptides with Arg, Phe, Tyr, Leu, and Glu adjacent to the leaving group at neutral or slightly basic pH. The proteasome has an ATP-dependent proteolytic activity.</text>
</comment>
<dbReference type="GO" id="GO:0051603">
    <property type="term" value="P:proteolysis involved in protein catabolic process"/>
    <property type="evidence" value="ECO:0007669"/>
    <property type="project" value="InterPro"/>
</dbReference>
<dbReference type="RefSeq" id="XP_030382577.1">
    <property type="nucleotide sequence ID" value="XM_030526717.1"/>
</dbReference>
<evidence type="ECO:0000256" key="9">
    <source>
        <dbReference type="ARBA" id="ARBA00026071"/>
    </source>
</evidence>
<comment type="subcellular location">
    <subcellularLocation>
        <location evidence="10">Cytoplasm</location>
    </subcellularLocation>
    <subcellularLocation>
        <location evidence="10">Nucleus</location>
    </subcellularLocation>
</comment>
<keyword evidence="7 10" id="KW-0539">Nucleus</keyword>
<sequence>MSNASGFNFDNVRRNTFLKKEGFEEPKPFTTGSTIVGLLYKDGVILGSDEQATYDNVMISHQSQKIHRLQNNIYCGAAGISADVASIVWLLQSQMRLHYLELERPVPVICANTFARKTLFRYNGNIMANLLIGGVSKGKAELYCTWFEGCSERIPFASLGSGLLAAMAVLEAQWRRNLAELDALQVVYQAVAAGIGSDPNSGDNINIVVLRCDGSVEQTTFPIGSVFPNCRMASTSSSSSSESSLPSRSSSSSVFEIVTEKVTYKLSKQNCNGEDENKCDEEIPDPTQHKAAPKRSGDPSDDEPPMKKRRWE</sequence>
<dbReference type="Proteomes" id="UP000504634">
    <property type="component" value="Unplaced"/>
</dbReference>
<comment type="subunit">
    <text evidence="9">The 26S proteasome consists of a 20S proteasome core and two 19S regulatory subunits. The 20S proteasome core is composed of 28 subunits that are arranged in four stacked rings, resulting in a barrel-shaped structure. The two end rings are each formed by seven alpha subunits, and the two central rings are each formed by seven beta subunits. The catalytic chamber with the active sites is on the inside of the barrel.</text>
</comment>
<evidence type="ECO:0000256" key="2">
    <source>
        <dbReference type="ARBA" id="ARBA00022490"/>
    </source>
</evidence>
<keyword evidence="12" id="KW-1185">Reference proteome</keyword>
<comment type="catalytic activity">
    <reaction evidence="1">
        <text>Cleavage of peptide bonds with very broad specificity.</text>
        <dbReference type="EC" id="3.4.25.1"/>
    </reaction>
</comment>
<dbReference type="Pfam" id="PF00227">
    <property type="entry name" value="Proteasome"/>
    <property type="match status" value="1"/>
</dbReference>
<evidence type="ECO:0000256" key="3">
    <source>
        <dbReference type="ARBA" id="ARBA00022670"/>
    </source>
</evidence>
<proteinExistence type="inferred from homology"/>
<gene>
    <name evidence="13" type="primary">LOC115630090</name>
</gene>
<evidence type="ECO:0000256" key="1">
    <source>
        <dbReference type="ARBA" id="ARBA00001198"/>
    </source>
</evidence>
<keyword evidence="5" id="KW-0378">Hydrolase</keyword>
<dbReference type="InterPro" id="IPR001353">
    <property type="entry name" value="Proteasome_sua/b"/>
</dbReference>
<evidence type="ECO:0000256" key="11">
    <source>
        <dbReference type="SAM" id="MobiDB-lite"/>
    </source>
</evidence>
<dbReference type="GO" id="GO:0004298">
    <property type="term" value="F:threonine-type endopeptidase activity"/>
    <property type="evidence" value="ECO:0007669"/>
    <property type="project" value="UniProtKB-KW"/>
</dbReference>
<evidence type="ECO:0000256" key="5">
    <source>
        <dbReference type="ARBA" id="ARBA00022801"/>
    </source>
</evidence>
<dbReference type="InterPro" id="IPR029055">
    <property type="entry name" value="Ntn_hydrolases_N"/>
</dbReference>
<dbReference type="GO" id="GO:0005737">
    <property type="term" value="C:cytoplasm"/>
    <property type="evidence" value="ECO:0007669"/>
    <property type="project" value="UniProtKB-SubCell"/>
</dbReference>
<dbReference type="GO" id="GO:0005839">
    <property type="term" value="C:proteasome core complex"/>
    <property type="evidence" value="ECO:0007669"/>
    <property type="project" value="InterPro"/>
</dbReference>
<feature type="region of interest" description="Disordered" evidence="11">
    <location>
        <begin position="269"/>
        <end position="312"/>
    </location>
</feature>
<evidence type="ECO:0000313" key="12">
    <source>
        <dbReference type="Proteomes" id="UP000504634"/>
    </source>
</evidence>
<dbReference type="SUPFAM" id="SSF56235">
    <property type="entry name" value="N-terminal nucleophile aminohydrolases (Ntn hydrolases)"/>
    <property type="match status" value="1"/>
</dbReference>
<reference evidence="13" key="1">
    <citation type="submission" date="2025-08" db="UniProtKB">
        <authorList>
            <consortium name="RefSeq"/>
        </authorList>
    </citation>
    <scope>IDENTIFICATION</scope>
    <source>
        <strain evidence="13">11010-0011.00</strain>
        <tissue evidence="13">Whole body</tissue>
    </source>
</reference>
<keyword evidence="4" id="KW-0888">Threonine protease</keyword>
<comment type="similarity">
    <text evidence="10">Belongs to the peptidase T1B family.</text>
</comment>
<comment type="function">
    <text evidence="8">Non-catalytic component of the proteasome, a multicatalytic proteinase complex which is characterized by its ability to cleave peptides with Arg, Phe, Tyr, Leu, and Glu adjacent to the leaving group at neutral or slightly basic pH. The proteasome has an ATP-dependent proteolytic activity.</text>
</comment>
<accession>A0A6J2U5Z7</accession>
<dbReference type="InterPro" id="IPR016050">
    <property type="entry name" value="Proteasome_bsu_CS"/>
</dbReference>
<evidence type="ECO:0000256" key="4">
    <source>
        <dbReference type="ARBA" id="ARBA00022698"/>
    </source>
</evidence>
<dbReference type="PROSITE" id="PS00854">
    <property type="entry name" value="PROTEASOME_BETA_1"/>
    <property type="match status" value="1"/>
</dbReference>
<evidence type="ECO:0000256" key="10">
    <source>
        <dbReference type="RuleBase" id="RU004203"/>
    </source>
</evidence>
<evidence type="ECO:0000256" key="6">
    <source>
        <dbReference type="ARBA" id="ARBA00022942"/>
    </source>
</evidence>
<comment type="subunit">
    <text evidence="10">Component of the proteasome complex.</text>
</comment>
<evidence type="ECO:0000313" key="13">
    <source>
        <dbReference type="RefSeq" id="XP_030382577.1"/>
    </source>
</evidence>
<dbReference type="Gene3D" id="3.60.20.10">
    <property type="entry name" value="Glutamine Phosphoribosylpyrophosphate, subunit 1, domain 1"/>
    <property type="match status" value="1"/>
</dbReference>
<keyword evidence="6 10" id="KW-0647">Proteasome</keyword>
<feature type="compositionally biased region" description="Acidic residues" evidence="11">
    <location>
        <begin position="273"/>
        <end position="284"/>
    </location>
</feature>
<dbReference type="OrthoDB" id="7854943at2759"/>
<dbReference type="GeneID" id="115630090"/>
<dbReference type="PANTHER" id="PTHR32194">
    <property type="entry name" value="METALLOPROTEASE TLDD"/>
    <property type="match status" value="1"/>
</dbReference>
<evidence type="ECO:0000256" key="7">
    <source>
        <dbReference type="ARBA" id="ARBA00023242"/>
    </source>
</evidence>
<dbReference type="PANTHER" id="PTHR32194:SF4">
    <property type="entry name" value="PROTEASOME SUBUNIT BETA TYPE-7"/>
    <property type="match status" value="1"/>
</dbReference>
<dbReference type="AlphaFoldDB" id="A0A6J2U5Z7"/>
<keyword evidence="2 10" id="KW-0963">Cytoplasm</keyword>
<dbReference type="PROSITE" id="PS51476">
    <property type="entry name" value="PROTEASOME_BETA_2"/>
    <property type="match status" value="1"/>
</dbReference>
<name>A0A6J2U5Z7_DROLE</name>
<evidence type="ECO:0000256" key="8">
    <source>
        <dbReference type="ARBA" id="ARBA00024953"/>
    </source>
</evidence>
<organism evidence="12 13">
    <name type="scientific">Drosophila lebanonensis</name>
    <name type="common">Fruit fly</name>
    <name type="synonym">Scaptodrosophila lebanonensis</name>
    <dbReference type="NCBI Taxonomy" id="7225"/>
    <lineage>
        <taxon>Eukaryota</taxon>
        <taxon>Metazoa</taxon>
        <taxon>Ecdysozoa</taxon>
        <taxon>Arthropoda</taxon>
        <taxon>Hexapoda</taxon>
        <taxon>Insecta</taxon>
        <taxon>Pterygota</taxon>
        <taxon>Neoptera</taxon>
        <taxon>Endopterygota</taxon>
        <taxon>Diptera</taxon>
        <taxon>Brachycera</taxon>
        <taxon>Muscomorpha</taxon>
        <taxon>Ephydroidea</taxon>
        <taxon>Drosophilidae</taxon>
        <taxon>Scaptodrosophila</taxon>
    </lineage>
</organism>
<dbReference type="GO" id="GO:0005634">
    <property type="term" value="C:nucleus"/>
    <property type="evidence" value="ECO:0007669"/>
    <property type="project" value="UniProtKB-SubCell"/>
</dbReference>
<dbReference type="InterPro" id="IPR023333">
    <property type="entry name" value="Proteasome_suB-type"/>
</dbReference>